<comment type="similarity">
    <text evidence="4">Belongs to the cytochrome P450 family.</text>
</comment>
<dbReference type="EMBL" id="KN880731">
    <property type="protein sequence ID" value="KIY62984.1"/>
    <property type="molecule type" value="Genomic_DNA"/>
</dbReference>
<comment type="subcellular location">
    <subcellularLocation>
        <location evidence="2">Membrane</location>
    </subcellularLocation>
</comment>
<keyword evidence="6" id="KW-0812">Transmembrane</keyword>
<dbReference type="GO" id="GO:0016705">
    <property type="term" value="F:oxidoreductase activity, acting on paired donors, with incorporation or reduction of molecular oxygen"/>
    <property type="evidence" value="ECO:0007669"/>
    <property type="project" value="InterPro"/>
</dbReference>
<keyword evidence="7 13" id="KW-0479">Metal-binding</keyword>
<proteinExistence type="inferred from homology"/>
<comment type="pathway">
    <text evidence="3">Secondary metabolite biosynthesis; terpenoid biosynthesis.</text>
</comment>
<dbReference type="InterPro" id="IPR050121">
    <property type="entry name" value="Cytochrome_P450_monoxygenase"/>
</dbReference>
<protein>
    <submittedName>
        <fullName evidence="14">Cytochrome P450</fullName>
    </submittedName>
</protein>
<dbReference type="InterPro" id="IPR001128">
    <property type="entry name" value="Cyt_P450"/>
</dbReference>
<dbReference type="PRINTS" id="PR00465">
    <property type="entry name" value="EP450IV"/>
</dbReference>
<evidence type="ECO:0000256" key="1">
    <source>
        <dbReference type="ARBA" id="ARBA00001971"/>
    </source>
</evidence>
<dbReference type="OrthoDB" id="1470350at2759"/>
<evidence type="ECO:0000256" key="10">
    <source>
        <dbReference type="ARBA" id="ARBA00023004"/>
    </source>
</evidence>
<dbReference type="GO" id="GO:0004497">
    <property type="term" value="F:monooxygenase activity"/>
    <property type="evidence" value="ECO:0007669"/>
    <property type="project" value="UniProtKB-KW"/>
</dbReference>
<evidence type="ECO:0000256" key="12">
    <source>
        <dbReference type="ARBA" id="ARBA00023136"/>
    </source>
</evidence>
<keyword evidence="8" id="KW-1133">Transmembrane helix</keyword>
<dbReference type="SUPFAM" id="SSF48264">
    <property type="entry name" value="Cytochrome P450"/>
    <property type="match status" value="1"/>
</dbReference>
<evidence type="ECO:0000256" key="9">
    <source>
        <dbReference type="ARBA" id="ARBA00023002"/>
    </source>
</evidence>
<dbReference type="PANTHER" id="PTHR24305">
    <property type="entry name" value="CYTOCHROME P450"/>
    <property type="match status" value="1"/>
</dbReference>
<comment type="cofactor">
    <cofactor evidence="1 13">
        <name>heme</name>
        <dbReference type="ChEBI" id="CHEBI:30413"/>
    </cofactor>
</comment>
<evidence type="ECO:0000256" key="6">
    <source>
        <dbReference type="ARBA" id="ARBA00022692"/>
    </source>
</evidence>
<feature type="non-terminal residue" evidence="14">
    <location>
        <position position="1"/>
    </location>
</feature>
<dbReference type="InterPro" id="IPR036396">
    <property type="entry name" value="Cyt_P450_sf"/>
</dbReference>
<keyword evidence="5 13" id="KW-0349">Heme</keyword>
<dbReference type="Pfam" id="PF00067">
    <property type="entry name" value="p450"/>
    <property type="match status" value="1"/>
</dbReference>
<evidence type="ECO:0000256" key="13">
    <source>
        <dbReference type="PIRSR" id="PIRSR602403-1"/>
    </source>
</evidence>
<dbReference type="GO" id="GO:0020037">
    <property type="term" value="F:heme binding"/>
    <property type="evidence" value="ECO:0007669"/>
    <property type="project" value="InterPro"/>
</dbReference>
<accession>A0A0D7AYL0</accession>
<feature type="binding site" description="axial binding residue" evidence="13">
    <location>
        <position position="388"/>
    </location>
    <ligand>
        <name>heme</name>
        <dbReference type="ChEBI" id="CHEBI:30413"/>
    </ligand>
    <ligandPart>
        <name>Fe</name>
        <dbReference type="ChEBI" id="CHEBI:18248"/>
    </ligandPart>
</feature>
<dbReference type="AlphaFoldDB" id="A0A0D7AYL0"/>
<dbReference type="GO" id="GO:0016020">
    <property type="term" value="C:membrane"/>
    <property type="evidence" value="ECO:0007669"/>
    <property type="project" value="UniProtKB-SubCell"/>
</dbReference>
<name>A0A0D7AYL0_9AGAR</name>
<dbReference type="GO" id="GO:0005506">
    <property type="term" value="F:iron ion binding"/>
    <property type="evidence" value="ECO:0007669"/>
    <property type="project" value="InterPro"/>
</dbReference>
<evidence type="ECO:0000256" key="8">
    <source>
        <dbReference type="ARBA" id="ARBA00022989"/>
    </source>
</evidence>
<keyword evidence="9" id="KW-0560">Oxidoreductase</keyword>
<evidence type="ECO:0000313" key="15">
    <source>
        <dbReference type="Proteomes" id="UP000054007"/>
    </source>
</evidence>
<evidence type="ECO:0000256" key="3">
    <source>
        <dbReference type="ARBA" id="ARBA00004721"/>
    </source>
</evidence>
<keyword evidence="11" id="KW-0503">Monooxygenase</keyword>
<evidence type="ECO:0000313" key="14">
    <source>
        <dbReference type="EMBL" id="KIY62984.1"/>
    </source>
</evidence>
<dbReference type="STRING" id="1314674.A0A0D7AYL0"/>
<dbReference type="InterPro" id="IPR002403">
    <property type="entry name" value="Cyt_P450_E_grp-IV"/>
</dbReference>
<organism evidence="14 15">
    <name type="scientific">Cylindrobasidium torrendii FP15055 ss-10</name>
    <dbReference type="NCBI Taxonomy" id="1314674"/>
    <lineage>
        <taxon>Eukaryota</taxon>
        <taxon>Fungi</taxon>
        <taxon>Dikarya</taxon>
        <taxon>Basidiomycota</taxon>
        <taxon>Agaricomycotina</taxon>
        <taxon>Agaricomycetes</taxon>
        <taxon>Agaricomycetidae</taxon>
        <taxon>Agaricales</taxon>
        <taxon>Marasmiineae</taxon>
        <taxon>Physalacriaceae</taxon>
        <taxon>Cylindrobasidium</taxon>
    </lineage>
</organism>
<evidence type="ECO:0000256" key="4">
    <source>
        <dbReference type="ARBA" id="ARBA00010617"/>
    </source>
</evidence>
<evidence type="ECO:0000256" key="7">
    <source>
        <dbReference type="ARBA" id="ARBA00022723"/>
    </source>
</evidence>
<dbReference type="PRINTS" id="PR00385">
    <property type="entry name" value="P450"/>
</dbReference>
<evidence type="ECO:0000256" key="5">
    <source>
        <dbReference type="ARBA" id="ARBA00022617"/>
    </source>
</evidence>
<evidence type="ECO:0000256" key="11">
    <source>
        <dbReference type="ARBA" id="ARBA00023033"/>
    </source>
</evidence>
<keyword evidence="15" id="KW-1185">Reference proteome</keyword>
<gene>
    <name evidence="14" type="ORF">CYLTODRAFT_360679</name>
</gene>
<dbReference type="Gene3D" id="1.10.630.10">
    <property type="entry name" value="Cytochrome P450"/>
    <property type="match status" value="1"/>
</dbReference>
<reference evidence="14 15" key="1">
    <citation type="journal article" date="2015" name="Fungal Genet. Biol.">
        <title>Evolution of novel wood decay mechanisms in Agaricales revealed by the genome sequences of Fistulina hepatica and Cylindrobasidium torrendii.</title>
        <authorList>
            <person name="Floudas D."/>
            <person name="Held B.W."/>
            <person name="Riley R."/>
            <person name="Nagy L.G."/>
            <person name="Koehler G."/>
            <person name="Ransdell A.S."/>
            <person name="Younus H."/>
            <person name="Chow J."/>
            <person name="Chiniquy J."/>
            <person name="Lipzen A."/>
            <person name="Tritt A."/>
            <person name="Sun H."/>
            <person name="Haridas S."/>
            <person name="LaButti K."/>
            <person name="Ohm R.A."/>
            <person name="Kues U."/>
            <person name="Blanchette R.A."/>
            <person name="Grigoriev I.V."/>
            <person name="Minto R.E."/>
            <person name="Hibbett D.S."/>
        </authorList>
    </citation>
    <scope>NUCLEOTIDE SEQUENCE [LARGE SCALE GENOMIC DNA]</scope>
    <source>
        <strain evidence="14 15">FP15055 ss-10</strain>
    </source>
</reference>
<evidence type="ECO:0000256" key="2">
    <source>
        <dbReference type="ARBA" id="ARBA00004370"/>
    </source>
</evidence>
<sequence length="451" mass="50358">RLIVSDTKAIAHILQDVTNYKKPPSLQYHLTRMVGSGVLVVEGEQHRKQRRIMNPAFGNLYVKELSPVFMEKSLELRDIWAQECASRSDGIYRTDAVTWLSKLTLDIIGRAGFNYDFHAMEPHAEHDELQEAFSTIFGAGSAVFRILQGHVPLLRLVPTQAQRAITKAKKTMNDIAGRLLAEAKQIQSATGEKLWDARDMLSLLVRSNTSPEVPENQRMSDEEVMSQIPTFFVAGHETTATALAWMLFALTRAPHVQQKLRNELLSVPTSTPSFDELNALPYLDAVVRETLRLHSPVTTTSRISTQDDILPLSKPITDRKGNVHDSIAVGKGTQISIPILAMNVDPEIWGEDADEFKPERWENLPTAVSSLPGVWGNMMSFLGGARACIGYRFSLAETKAIVFTLVRAFEFELAVRHEDIISRSYVVQRPYLASDLDTAQLPVIIRPVSGS</sequence>
<dbReference type="PANTHER" id="PTHR24305:SF166">
    <property type="entry name" value="CYTOCHROME P450 12A4, MITOCHONDRIAL-RELATED"/>
    <property type="match status" value="1"/>
</dbReference>
<keyword evidence="10 13" id="KW-0408">Iron</keyword>
<dbReference type="Proteomes" id="UP000054007">
    <property type="component" value="Unassembled WGS sequence"/>
</dbReference>
<dbReference type="CDD" id="cd11069">
    <property type="entry name" value="CYP_FUM15-like"/>
    <property type="match status" value="1"/>
</dbReference>
<keyword evidence="12" id="KW-0472">Membrane</keyword>